<protein>
    <recommendedName>
        <fullName evidence="3">HTH merR-type domain-containing protein</fullName>
    </recommendedName>
</protein>
<name>A0ABZ3IV77_9FIRM</name>
<reference evidence="1" key="1">
    <citation type="submission" date="2024-05" db="EMBL/GenBank/DDBJ databases">
        <title>Isolation and characterization of Sporomusa carbonis sp. nov., a carboxydotrophic hydrogenogen in the genus of Sporomusa isolated from a charcoal burning pile.</title>
        <authorList>
            <person name="Boeer T."/>
            <person name="Rosenbaum F."/>
            <person name="Eysell L."/>
            <person name="Mueller V."/>
            <person name="Daniel R."/>
            <person name="Poehlein A."/>
        </authorList>
    </citation>
    <scope>NUCLEOTIDE SEQUENCE [LARGE SCALE GENOMIC DNA]</scope>
    <source>
        <strain evidence="1">DSM 10669</strain>
    </source>
</reference>
<organism evidence="1 2">
    <name type="scientific">Sporomusa silvacetica DSM 10669</name>
    <dbReference type="NCBI Taxonomy" id="1123289"/>
    <lineage>
        <taxon>Bacteria</taxon>
        <taxon>Bacillati</taxon>
        <taxon>Bacillota</taxon>
        <taxon>Negativicutes</taxon>
        <taxon>Selenomonadales</taxon>
        <taxon>Sporomusaceae</taxon>
        <taxon>Sporomusa</taxon>
    </lineage>
</organism>
<evidence type="ECO:0000313" key="2">
    <source>
        <dbReference type="Proteomes" id="UP000216752"/>
    </source>
</evidence>
<evidence type="ECO:0000313" key="1">
    <source>
        <dbReference type="EMBL" id="XFO69604.1"/>
    </source>
</evidence>
<proteinExistence type="predicted"/>
<dbReference type="EMBL" id="CP155573">
    <property type="protein sequence ID" value="XFO69604.1"/>
    <property type="molecule type" value="Genomic_DNA"/>
</dbReference>
<gene>
    <name evidence="1" type="ORF">SPSIL_058380</name>
</gene>
<dbReference type="RefSeq" id="WP_094607158.1">
    <property type="nucleotide sequence ID" value="NZ_CP155573.1"/>
</dbReference>
<evidence type="ECO:0008006" key="3">
    <source>
        <dbReference type="Google" id="ProtNLM"/>
    </source>
</evidence>
<dbReference type="Proteomes" id="UP000216752">
    <property type="component" value="Chromosome"/>
</dbReference>
<keyword evidence="2" id="KW-1185">Reference proteome</keyword>
<sequence>MSSTKGGYITAPDQVIELLKQMKVNITRRTLLRYEKGKLIPEPLRGGLGQGRGRVTNYPNETAEEAYAAYMLMHGEPSYKPETVMRIRECARNVIDGTIEVDDCDPSCIYWITFTILFKEKIDPSGSYWISCEYTDKMFGENFKEEAPRIPPNVNINFESTVTVIYYAMQGIVVKQWNPDKKYWKVIIIDHFKNTD</sequence>
<accession>A0ABZ3IV77</accession>